<reference evidence="2 3" key="1">
    <citation type="journal article" date="2018" name="Evol. Lett.">
        <title>Horizontal gene cluster transfer increased hallucinogenic mushroom diversity.</title>
        <authorList>
            <person name="Reynolds H.T."/>
            <person name="Vijayakumar V."/>
            <person name="Gluck-Thaler E."/>
            <person name="Korotkin H.B."/>
            <person name="Matheny P.B."/>
            <person name="Slot J.C."/>
        </authorList>
    </citation>
    <scope>NUCLEOTIDE SEQUENCE [LARGE SCALE GENOMIC DNA]</scope>
    <source>
        <strain evidence="2 3">2631</strain>
    </source>
</reference>
<dbReference type="AlphaFoldDB" id="A0A409WUW1"/>
<proteinExistence type="predicted"/>
<evidence type="ECO:0000313" key="2">
    <source>
        <dbReference type="EMBL" id="PPQ82314.1"/>
    </source>
</evidence>
<protein>
    <submittedName>
        <fullName evidence="2">Uncharacterized protein</fullName>
    </submittedName>
</protein>
<comment type="caution">
    <text evidence="2">The sequence shown here is derived from an EMBL/GenBank/DDBJ whole genome shotgun (WGS) entry which is preliminary data.</text>
</comment>
<organism evidence="2 3">
    <name type="scientific">Psilocybe cyanescens</name>
    <dbReference type="NCBI Taxonomy" id="93625"/>
    <lineage>
        <taxon>Eukaryota</taxon>
        <taxon>Fungi</taxon>
        <taxon>Dikarya</taxon>
        <taxon>Basidiomycota</taxon>
        <taxon>Agaricomycotina</taxon>
        <taxon>Agaricomycetes</taxon>
        <taxon>Agaricomycetidae</taxon>
        <taxon>Agaricales</taxon>
        <taxon>Agaricineae</taxon>
        <taxon>Strophariaceae</taxon>
        <taxon>Psilocybe</taxon>
    </lineage>
</organism>
<evidence type="ECO:0000313" key="3">
    <source>
        <dbReference type="Proteomes" id="UP000283269"/>
    </source>
</evidence>
<keyword evidence="3" id="KW-1185">Reference proteome</keyword>
<feature type="region of interest" description="Disordered" evidence="1">
    <location>
        <begin position="30"/>
        <end position="49"/>
    </location>
</feature>
<evidence type="ECO:0000256" key="1">
    <source>
        <dbReference type="SAM" id="MobiDB-lite"/>
    </source>
</evidence>
<dbReference type="InParanoid" id="A0A409WUW1"/>
<dbReference type="EMBL" id="NHYD01003151">
    <property type="protein sequence ID" value="PPQ82314.1"/>
    <property type="molecule type" value="Genomic_DNA"/>
</dbReference>
<dbReference type="Proteomes" id="UP000283269">
    <property type="component" value="Unassembled WGS sequence"/>
</dbReference>
<name>A0A409WUW1_PSICY</name>
<sequence length="89" mass="9588">MGPTSEGGQKEAVDVWDSDQLKVKVEVQIIDDSPPPDCSGGGGSTGTATTRWQSKMHELEHDAEEGRVISRHLSQIGMGIRNSVEKPSK</sequence>
<gene>
    <name evidence="2" type="ORF">CVT25_008454</name>
</gene>
<accession>A0A409WUW1</accession>